<keyword evidence="2" id="KW-1133">Transmembrane helix</keyword>
<dbReference type="Pfam" id="PF24357">
    <property type="entry name" value="TMD0_ABC"/>
    <property type="match status" value="1"/>
</dbReference>
<feature type="transmembrane region" description="Helical" evidence="2">
    <location>
        <begin position="117"/>
        <end position="139"/>
    </location>
</feature>
<protein>
    <recommendedName>
        <fullName evidence="3">ABC transporter TMD0 domain-containing protein</fullName>
    </recommendedName>
</protein>
<evidence type="ECO:0000256" key="1">
    <source>
        <dbReference type="ARBA" id="ARBA00004141"/>
    </source>
</evidence>
<feature type="transmembrane region" description="Helical" evidence="2">
    <location>
        <begin position="87"/>
        <end position="105"/>
    </location>
</feature>
<comment type="subcellular location">
    <subcellularLocation>
        <location evidence="1">Membrane</location>
        <topology evidence="1">Multi-pass membrane protein</topology>
    </subcellularLocation>
</comment>
<evidence type="ECO:0000259" key="3">
    <source>
        <dbReference type="Pfam" id="PF24357"/>
    </source>
</evidence>
<accession>A0ABR1JJM3</accession>
<proteinExistence type="predicted"/>
<dbReference type="InterPro" id="IPR056227">
    <property type="entry name" value="TMD0_ABC"/>
</dbReference>
<keyword evidence="5" id="KW-1185">Reference proteome</keyword>
<organism evidence="4 5">
    <name type="scientific">Marasmiellus scandens</name>
    <dbReference type="NCBI Taxonomy" id="2682957"/>
    <lineage>
        <taxon>Eukaryota</taxon>
        <taxon>Fungi</taxon>
        <taxon>Dikarya</taxon>
        <taxon>Basidiomycota</taxon>
        <taxon>Agaricomycotina</taxon>
        <taxon>Agaricomycetes</taxon>
        <taxon>Agaricomycetidae</taxon>
        <taxon>Agaricales</taxon>
        <taxon>Marasmiineae</taxon>
        <taxon>Omphalotaceae</taxon>
        <taxon>Marasmiellus</taxon>
    </lineage>
</organism>
<feature type="transmembrane region" description="Helical" evidence="2">
    <location>
        <begin position="22"/>
        <end position="42"/>
    </location>
</feature>
<feature type="transmembrane region" description="Helical" evidence="2">
    <location>
        <begin position="159"/>
        <end position="187"/>
    </location>
</feature>
<sequence>MPLCTNRFPLPGSPSTCLLDTAIVPLPSFCLLAALIAILRLYTSNDRIVKIPPYPRWLHIVYFVLVIAAFAMSLLEIARLVAENLGVGLLPITPVALFIAMIIIWKERKMRTRTMGSILAVYWLFLTVVETVKSVRLHLLEEKNPTTMENSRYPSSDQFLDNVVMLGLFLVFFVYEAVTVVRTYMVIEKPPKSFKLRGLRDISV</sequence>
<evidence type="ECO:0000313" key="4">
    <source>
        <dbReference type="EMBL" id="KAK7462774.1"/>
    </source>
</evidence>
<evidence type="ECO:0000313" key="5">
    <source>
        <dbReference type="Proteomes" id="UP001498398"/>
    </source>
</evidence>
<keyword evidence="2" id="KW-0812">Transmembrane</keyword>
<dbReference type="Proteomes" id="UP001498398">
    <property type="component" value="Unassembled WGS sequence"/>
</dbReference>
<evidence type="ECO:0000256" key="2">
    <source>
        <dbReference type="SAM" id="Phobius"/>
    </source>
</evidence>
<reference evidence="4 5" key="1">
    <citation type="submission" date="2024-01" db="EMBL/GenBank/DDBJ databases">
        <title>A draft genome for the cacao thread blight pathogen Marasmiellus scandens.</title>
        <authorList>
            <person name="Baruah I.K."/>
            <person name="Leung J."/>
            <person name="Bukari Y."/>
            <person name="Amoako-Attah I."/>
            <person name="Meinhardt L.W."/>
            <person name="Bailey B.A."/>
            <person name="Cohen S.P."/>
        </authorList>
    </citation>
    <scope>NUCLEOTIDE SEQUENCE [LARGE SCALE GENOMIC DNA]</scope>
    <source>
        <strain evidence="4 5">GH-19</strain>
    </source>
</reference>
<feature type="domain" description="ABC transporter TMD0" evidence="3">
    <location>
        <begin position="14"/>
        <end position="140"/>
    </location>
</feature>
<gene>
    <name evidence="4" type="ORF">VKT23_007358</name>
</gene>
<keyword evidence="2" id="KW-0472">Membrane</keyword>
<dbReference type="EMBL" id="JBANRG010000010">
    <property type="protein sequence ID" value="KAK7462774.1"/>
    <property type="molecule type" value="Genomic_DNA"/>
</dbReference>
<comment type="caution">
    <text evidence="4">The sequence shown here is derived from an EMBL/GenBank/DDBJ whole genome shotgun (WGS) entry which is preliminary data.</text>
</comment>
<feature type="transmembrane region" description="Helical" evidence="2">
    <location>
        <begin position="54"/>
        <end position="75"/>
    </location>
</feature>
<name>A0ABR1JJM3_9AGAR</name>